<dbReference type="Proteomes" id="UP001152604">
    <property type="component" value="Unassembled WGS sequence"/>
</dbReference>
<gene>
    <name evidence="1" type="ORF">MES4922_30201</name>
</gene>
<accession>A0ABM9DZD6</accession>
<sequence length="64" mass="6371">MVLNDAANLTVTYAITIAGVTGTKIIMALEGNAAFVDTACDVSVAGGAVAHAAHVFKNMPPLAA</sequence>
<evidence type="ECO:0000313" key="1">
    <source>
        <dbReference type="EMBL" id="CAH2401642.1"/>
    </source>
</evidence>
<keyword evidence="2" id="KW-1185">Reference proteome</keyword>
<organism evidence="1 2">
    <name type="scientific">Mesorhizobium ventifaucium</name>
    <dbReference type="NCBI Taxonomy" id="666020"/>
    <lineage>
        <taxon>Bacteria</taxon>
        <taxon>Pseudomonadati</taxon>
        <taxon>Pseudomonadota</taxon>
        <taxon>Alphaproteobacteria</taxon>
        <taxon>Hyphomicrobiales</taxon>
        <taxon>Phyllobacteriaceae</taxon>
        <taxon>Mesorhizobium</taxon>
    </lineage>
</organism>
<protein>
    <submittedName>
        <fullName evidence="1">Uncharacterized protein</fullName>
    </submittedName>
</protein>
<proteinExistence type="predicted"/>
<reference evidence="1" key="1">
    <citation type="submission" date="2022-03" db="EMBL/GenBank/DDBJ databases">
        <authorList>
            <person name="Brunel B."/>
        </authorList>
    </citation>
    <scope>NUCLEOTIDE SEQUENCE</scope>
    <source>
        <strain evidence="1">STM4922sample</strain>
    </source>
</reference>
<comment type="caution">
    <text evidence="1">The sequence shown here is derived from an EMBL/GenBank/DDBJ whole genome shotgun (WGS) entry which is preliminary data.</text>
</comment>
<evidence type="ECO:0000313" key="2">
    <source>
        <dbReference type="Proteomes" id="UP001152604"/>
    </source>
</evidence>
<dbReference type="EMBL" id="CAKXZS010000023">
    <property type="protein sequence ID" value="CAH2401642.1"/>
    <property type="molecule type" value="Genomic_DNA"/>
</dbReference>
<name>A0ABM9DZD6_9HYPH</name>